<dbReference type="RefSeq" id="WP_041959231.1">
    <property type="nucleotide sequence ID" value="NZ_CP081350.1"/>
</dbReference>
<reference evidence="1 2" key="1">
    <citation type="submission" date="2014-09" db="EMBL/GenBank/DDBJ databases">
        <title>Draft genome of Bradyrhizobium japonicum Is-34.</title>
        <authorList>
            <person name="Tsurumaru H."/>
            <person name="Yamakawa T."/>
            <person name="Hashimoto S."/>
            <person name="Okizaki K."/>
            <person name="Kanesaki Y."/>
            <person name="Yoshikawa H."/>
            <person name="Yajima S."/>
        </authorList>
    </citation>
    <scope>NUCLEOTIDE SEQUENCE [LARGE SCALE GENOMIC DNA]</scope>
    <source>
        <strain evidence="1 2">Is-34</strain>
    </source>
</reference>
<accession>A0A0A3XLE3</accession>
<evidence type="ECO:0000313" key="1">
    <source>
        <dbReference type="EMBL" id="KGT75185.1"/>
    </source>
</evidence>
<comment type="caution">
    <text evidence="1">The sequence shown here is derived from an EMBL/GenBank/DDBJ whole genome shotgun (WGS) entry which is preliminary data.</text>
</comment>
<sequence length="281" mass="32226">MVNIKVPLNPVQKRGLWPPKGGREYPVLDTDDWWKIAAREHMDAWALIEFNFQTHVPEEVNWYLRELVGCRHSRDGGRNYAFLGADPKLRKIYLPAVPPPPPPKPIPWPDKLKKLQYEVEHSNDPQKERFLCMLKAMENRRDDRVIFWSTIAPGPEWVAPLGVEGRGIGKALIDSQWLYKNIKTVRDVDLLPYGDGMPRSDTFVISFHKYLFETAEPSIGILRAANAEIVKTHVMLDRWANQSMGGSASMPTCYRAIKEFIRLQEQSDYPSVINCIVTTGT</sequence>
<dbReference type="AlphaFoldDB" id="A0A0A3XLE3"/>
<evidence type="ECO:0000313" key="2">
    <source>
        <dbReference type="Proteomes" id="UP000030377"/>
    </source>
</evidence>
<dbReference type="EMBL" id="JRPN01000026">
    <property type="protein sequence ID" value="KGT75185.1"/>
    <property type="molecule type" value="Genomic_DNA"/>
</dbReference>
<name>A0A0A3XLE3_BRAJP</name>
<organism evidence="1 2">
    <name type="scientific">Bradyrhizobium japonicum</name>
    <dbReference type="NCBI Taxonomy" id="375"/>
    <lineage>
        <taxon>Bacteria</taxon>
        <taxon>Pseudomonadati</taxon>
        <taxon>Pseudomonadota</taxon>
        <taxon>Alphaproteobacteria</taxon>
        <taxon>Hyphomicrobiales</taxon>
        <taxon>Nitrobacteraceae</taxon>
        <taxon>Bradyrhizobium</taxon>
    </lineage>
</organism>
<proteinExistence type="predicted"/>
<dbReference type="Proteomes" id="UP000030377">
    <property type="component" value="Unassembled WGS sequence"/>
</dbReference>
<protein>
    <submittedName>
        <fullName evidence="1">Uncharacterized protein</fullName>
    </submittedName>
</protein>
<gene>
    <name evidence="1" type="ORF">MA20_34630</name>
</gene>